<dbReference type="EMBL" id="JAVRIC010000015">
    <property type="protein sequence ID" value="MDT0497900.1"/>
    <property type="molecule type" value="Genomic_DNA"/>
</dbReference>
<keyword evidence="2" id="KW-1185">Reference proteome</keyword>
<protein>
    <submittedName>
        <fullName evidence="1">Uncharacterized protein</fullName>
    </submittedName>
</protein>
<gene>
    <name evidence="1" type="ORF">RM530_11075</name>
</gene>
<dbReference type="RefSeq" id="WP_311365293.1">
    <property type="nucleotide sequence ID" value="NZ_JAVRIC010000015.1"/>
</dbReference>
<organism evidence="1 2">
    <name type="scientific">Banduia mediterranea</name>
    <dbReference type="NCBI Taxonomy" id="3075609"/>
    <lineage>
        <taxon>Bacteria</taxon>
        <taxon>Pseudomonadati</taxon>
        <taxon>Pseudomonadota</taxon>
        <taxon>Gammaproteobacteria</taxon>
        <taxon>Nevskiales</taxon>
        <taxon>Algiphilaceae</taxon>
        <taxon>Banduia</taxon>
    </lineage>
</organism>
<evidence type="ECO:0000313" key="1">
    <source>
        <dbReference type="EMBL" id="MDT0497900.1"/>
    </source>
</evidence>
<reference evidence="1 2" key="1">
    <citation type="submission" date="2023-09" db="EMBL/GenBank/DDBJ databases">
        <authorList>
            <person name="Rey-Velasco X."/>
        </authorList>
    </citation>
    <scope>NUCLEOTIDE SEQUENCE [LARGE SCALE GENOMIC DNA]</scope>
    <source>
        <strain evidence="1 2">W345</strain>
    </source>
</reference>
<comment type="caution">
    <text evidence="1">The sequence shown here is derived from an EMBL/GenBank/DDBJ whole genome shotgun (WGS) entry which is preliminary data.</text>
</comment>
<dbReference type="Proteomes" id="UP001254608">
    <property type="component" value="Unassembled WGS sequence"/>
</dbReference>
<accession>A0ABU2WJ59</accession>
<name>A0ABU2WJ59_9GAMM</name>
<sequence>MYAFYGLHRRVHLPRRSKCRRQCTQAVHQGATEAAAVHQAHRGPSAVQCGKRIALLPLQRGKLGQTQGFTLRVRELPLAGDGLRQQGLCLRGSALFAQ</sequence>
<evidence type="ECO:0000313" key="2">
    <source>
        <dbReference type="Proteomes" id="UP001254608"/>
    </source>
</evidence>
<proteinExistence type="predicted"/>